<gene>
    <name evidence="1" type="ORF">ARMA_0044</name>
    <name evidence="2" type="ORF">SE16_07660</name>
</gene>
<dbReference type="InParanoid" id="A0A0M8K677"/>
<dbReference type="Proteomes" id="UP000050502">
    <property type="component" value="Unassembled WGS sequence"/>
</dbReference>
<keyword evidence="3" id="KW-1185">Reference proteome</keyword>
<reference evidence="2 4" key="2">
    <citation type="submission" date="2015-07" db="EMBL/GenBank/DDBJ databases">
        <title>Whole genome sequence of Ardenticatena maritima DSM 23922.</title>
        <authorList>
            <person name="Hemp J."/>
            <person name="Ward L.M."/>
            <person name="Pace L.A."/>
            <person name="Fischer W.W."/>
        </authorList>
    </citation>
    <scope>NUCLEOTIDE SEQUENCE [LARGE SCALE GENOMIC DNA]</scope>
    <source>
        <strain evidence="2 4">110S</strain>
    </source>
</reference>
<organism evidence="1 3">
    <name type="scientific">Ardenticatena maritima</name>
    <dbReference type="NCBI Taxonomy" id="872965"/>
    <lineage>
        <taxon>Bacteria</taxon>
        <taxon>Bacillati</taxon>
        <taxon>Chloroflexota</taxon>
        <taxon>Ardenticatenia</taxon>
        <taxon>Ardenticatenales</taxon>
        <taxon>Ardenticatenaceae</taxon>
        <taxon>Ardenticatena</taxon>
    </lineage>
</organism>
<dbReference type="Proteomes" id="UP000037784">
    <property type="component" value="Unassembled WGS sequence"/>
</dbReference>
<evidence type="ECO:0000313" key="4">
    <source>
        <dbReference type="Proteomes" id="UP000050502"/>
    </source>
</evidence>
<name>A0A0M8K677_9CHLR</name>
<reference evidence="3" key="3">
    <citation type="submission" date="2015-08" db="EMBL/GenBank/DDBJ databases">
        <title>Draft Genome Sequence of a Heterotrophic Facultative Anaerobic Bacterium Ardenticatena maritima Strain 110S.</title>
        <authorList>
            <person name="Kawaichi S."/>
            <person name="Yoshida T."/>
            <person name="Sako Y."/>
            <person name="Nakamura R."/>
        </authorList>
    </citation>
    <scope>NUCLEOTIDE SEQUENCE [LARGE SCALE GENOMIC DNA]</scope>
    <source>
        <strain evidence="3">110S</strain>
    </source>
</reference>
<evidence type="ECO:0000313" key="1">
    <source>
        <dbReference type="EMBL" id="GAP61621.1"/>
    </source>
</evidence>
<comment type="caution">
    <text evidence="1">The sequence shown here is derived from an EMBL/GenBank/DDBJ whole genome shotgun (WGS) entry which is preliminary data.</text>
</comment>
<dbReference type="OrthoDB" id="160789at2"/>
<dbReference type="EMBL" id="BBZA01000003">
    <property type="protein sequence ID" value="GAP61621.1"/>
    <property type="molecule type" value="Genomic_DNA"/>
</dbReference>
<evidence type="ECO:0000313" key="2">
    <source>
        <dbReference type="EMBL" id="KPL88612.1"/>
    </source>
</evidence>
<reference evidence="1 3" key="1">
    <citation type="journal article" date="2015" name="Genome Announc.">
        <title>Draft Genome Sequence of a Heterotrophic Facultative Anaerobic Thermophilic Bacterium, Ardenticatena maritima Strain 110ST.</title>
        <authorList>
            <person name="Kawaichi S."/>
            <person name="Yoshida T."/>
            <person name="Sako Y."/>
            <person name="Nakamura R."/>
        </authorList>
    </citation>
    <scope>NUCLEOTIDE SEQUENCE [LARGE SCALE GENOMIC DNA]</scope>
    <source>
        <strain evidence="1 3">110S</strain>
    </source>
</reference>
<protein>
    <submittedName>
        <fullName evidence="1">Uncharacterized protein</fullName>
    </submittedName>
</protein>
<accession>A0A0M8K677</accession>
<dbReference type="RefSeq" id="WP_054491578.1">
    <property type="nucleotide sequence ID" value="NZ_BBZA01000003.1"/>
</dbReference>
<dbReference type="EMBL" id="LGKN01000004">
    <property type="protein sequence ID" value="KPL88612.1"/>
    <property type="molecule type" value="Genomic_DNA"/>
</dbReference>
<evidence type="ECO:0000313" key="3">
    <source>
        <dbReference type="Proteomes" id="UP000037784"/>
    </source>
</evidence>
<sequence>MFRNNVFLFPHRITRTLANLRGPKWKELVESVAQKEETDPEALAFQLMMVQLCGCLKCQPGSYKLSLGCQTCASRTISSLSGTDAALLRRYRKAQEEVNEFLALRHQQSSENVMA</sequence>
<dbReference type="AlphaFoldDB" id="A0A0M8K677"/>
<proteinExistence type="predicted"/>